<dbReference type="STRING" id="1033731.SAMN05444145_107137"/>
<reference evidence="1 2" key="1">
    <citation type="submission" date="2016-10" db="EMBL/GenBank/DDBJ databases">
        <authorList>
            <person name="de Groot N.N."/>
        </authorList>
    </citation>
    <scope>NUCLEOTIDE SEQUENCE [LARGE SCALE GENOMIC DNA]</scope>
    <source>
        <strain evidence="1 2">DSM 25383</strain>
    </source>
</reference>
<evidence type="ECO:0000313" key="2">
    <source>
        <dbReference type="Proteomes" id="UP000183253"/>
    </source>
</evidence>
<organism evidence="1 2">
    <name type="scientific">Alistipes timonensis JC136</name>
    <dbReference type="NCBI Taxonomy" id="1033731"/>
    <lineage>
        <taxon>Bacteria</taxon>
        <taxon>Pseudomonadati</taxon>
        <taxon>Bacteroidota</taxon>
        <taxon>Bacteroidia</taxon>
        <taxon>Bacteroidales</taxon>
        <taxon>Rikenellaceae</taxon>
        <taxon>Alistipes</taxon>
    </lineage>
</organism>
<dbReference type="Proteomes" id="UP000183253">
    <property type="component" value="Unassembled WGS sequence"/>
</dbReference>
<dbReference type="OrthoDB" id="1059846at2"/>
<gene>
    <name evidence="1" type="ORF">SAMN05444145_107137</name>
</gene>
<dbReference type="EMBL" id="FNRI01000007">
    <property type="protein sequence ID" value="SEA85133.1"/>
    <property type="molecule type" value="Genomic_DNA"/>
</dbReference>
<dbReference type="SUPFAM" id="SSF53756">
    <property type="entry name" value="UDP-Glycosyltransferase/glycogen phosphorylase"/>
    <property type="match status" value="1"/>
</dbReference>
<keyword evidence="2" id="KW-1185">Reference proteome</keyword>
<dbReference type="GO" id="GO:0016740">
    <property type="term" value="F:transferase activity"/>
    <property type="evidence" value="ECO:0007669"/>
    <property type="project" value="UniProtKB-KW"/>
</dbReference>
<dbReference type="AlphaFoldDB" id="A0A1H4EJC6"/>
<dbReference type="Gene3D" id="3.40.50.2000">
    <property type="entry name" value="Glycogen Phosphorylase B"/>
    <property type="match status" value="1"/>
</dbReference>
<protein>
    <submittedName>
        <fullName evidence="1">Glycosyl transferases group 1</fullName>
    </submittedName>
</protein>
<sequence>MCLTILYIGKDVKTISSGADVLNKRNIDFLHKLSNNRVDIIEPQKISRLQKLLSCRLNGYTKRVEKRILNQLSQKRYTHVFLSQSLLGFVAKAIKRHYPNICIICCFHNIEKHFGREMLRVNGIRVLPFYFKACYSEKLIAKYCDKFLFLNKRDAQRMSCSASIGCIIPIAYADTFNPNKVISPQLQKKETLEILFVGSDFFANIEGIRWFIKYVFPYISGHLTIVGKGMDRYKGEFTSDRISVWGFVSNLEDFYYDADVVVMPIFSGSGMKTKTAEALMYGKNILGTKEAFEGYDMDSNCMYGCQTAEMFIDTFRSMGNNITSFNPYSRNLYLEKYSEDATFDAFKKIFQ</sequence>
<evidence type="ECO:0000313" key="1">
    <source>
        <dbReference type="EMBL" id="SEA85133.1"/>
    </source>
</evidence>
<dbReference type="Pfam" id="PF13692">
    <property type="entry name" value="Glyco_trans_1_4"/>
    <property type="match status" value="1"/>
</dbReference>
<accession>A0A1H4EJC6</accession>
<keyword evidence="1" id="KW-0808">Transferase</keyword>
<proteinExistence type="predicted"/>
<name>A0A1H4EJC6_9BACT</name>